<evidence type="ECO:0000313" key="2">
    <source>
        <dbReference type="Proteomes" id="UP000287352"/>
    </source>
</evidence>
<gene>
    <name evidence="1" type="ORF">KTT_44620</name>
</gene>
<proteinExistence type="predicted"/>
<sequence length="59" mass="6539">MMTCVEAIETLFYPGSPGWNKVSMASTNRRKSILSLYNTNHDDADIINAPSTECSVDQD</sequence>
<dbReference type="AlphaFoldDB" id="A0A402A632"/>
<dbReference type="Proteomes" id="UP000287352">
    <property type="component" value="Unassembled WGS sequence"/>
</dbReference>
<reference evidence="2" key="1">
    <citation type="submission" date="2018-12" db="EMBL/GenBank/DDBJ databases">
        <title>Tengunoibacter tsumagoiensis gen. nov., sp. nov., Dictyobacter kobayashii sp. nov., D. alpinus sp. nov., and D. joshuensis sp. nov. and description of Dictyobacteraceae fam. nov. within the order Ktedonobacterales isolated from Tengu-no-mugimeshi.</title>
        <authorList>
            <person name="Wang C.M."/>
            <person name="Zheng Y."/>
            <person name="Sakai Y."/>
            <person name="Toyoda A."/>
            <person name="Minakuchi Y."/>
            <person name="Abe K."/>
            <person name="Yokota A."/>
            <person name="Yabe S."/>
        </authorList>
    </citation>
    <scope>NUCLEOTIDE SEQUENCE [LARGE SCALE GENOMIC DNA]</scope>
    <source>
        <strain evidence="2">Uno3</strain>
    </source>
</reference>
<dbReference type="EMBL" id="BIFR01000002">
    <property type="protein sequence ID" value="GCE14603.1"/>
    <property type="molecule type" value="Genomic_DNA"/>
</dbReference>
<comment type="caution">
    <text evidence="1">The sequence shown here is derived from an EMBL/GenBank/DDBJ whole genome shotgun (WGS) entry which is preliminary data.</text>
</comment>
<evidence type="ECO:0000313" key="1">
    <source>
        <dbReference type="EMBL" id="GCE14603.1"/>
    </source>
</evidence>
<organism evidence="1 2">
    <name type="scientific">Tengunoibacter tsumagoiensis</name>
    <dbReference type="NCBI Taxonomy" id="2014871"/>
    <lineage>
        <taxon>Bacteria</taxon>
        <taxon>Bacillati</taxon>
        <taxon>Chloroflexota</taxon>
        <taxon>Ktedonobacteria</taxon>
        <taxon>Ktedonobacterales</taxon>
        <taxon>Dictyobacteraceae</taxon>
        <taxon>Tengunoibacter</taxon>
    </lineage>
</organism>
<keyword evidence="2" id="KW-1185">Reference proteome</keyword>
<accession>A0A402A632</accession>
<name>A0A402A632_9CHLR</name>
<protein>
    <submittedName>
        <fullName evidence="1">Uncharacterized protein</fullName>
    </submittedName>
</protein>